<organism evidence="1 2">
    <name type="scientific">Phaeobacter gallaeciensis</name>
    <dbReference type="NCBI Taxonomy" id="60890"/>
    <lineage>
        <taxon>Bacteria</taxon>
        <taxon>Pseudomonadati</taxon>
        <taxon>Pseudomonadota</taxon>
        <taxon>Alphaproteobacteria</taxon>
        <taxon>Rhodobacterales</taxon>
        <taxon>Roseobacteraceae</taxon>
        <taxon>Phaeobacter</taxon>
    </lineage>
</organism>
<dbReference type="AlphaFoldDB" id="A0AAD0EBA6"/>
<dbReference type="Proteomes" id="UP000217545">
    <property type="component" value="Chromosome"/>
</dbReference>
<protein>
    <submittedName>
        <fullName evidence="1">Uncharacterized protein</fullName>
    </submittedName>
</protein>
<accession>A0AAD0EBA6</accession>
<reference evidence="1 2" key="1">
    <citation type="journal article" date="2017" name="Front. Microbiol.">
        <title>Phaeobacter piscinae sp. nov., a species of the Roseobacter group and potential aquaculture probiont.</title>
        <authorList>
            <person name="Sonnenschein E.C."/>
            <person name="Phippen C.B.W."/>
            <person name="Nielsen K.F."/>
            <person name="Mateiu R.V."/>
            <person name="Melchiorsen J."/>
            <person name="Gram L."/>
            <person name="Overmann J."/>
            <person name="Freese H.M."/>
        </authorList>
    </citation>
    <scope>NUCLEOTIDE SEQUENCE [LARGE SCALE GENOMIC DNA]</scope>
    <source>
        <strain evidence="1 2">P63</strain>
    </source>
</reference>
<sequence>MEVETLTDGGSGGSVMCHRFHVLAKILRRFVALGPVVEKPPQRIIETADVDPRPRAES</sequence>
<evidence type="ECO:0000313" key="1">
    <source>
        <dbReference type="EMBL" id="ATF05822.1"/>
    </source>
</evidence>
<proteinExistence type="predicted"/>
<name>A0AAD0EBA6_9RHOB</name>
<evidence type="ECO:0000313" key="2">
    <source>
        <dbReference type="Proteomes" id="UP000217545"/>
    </source>
</evidence>
<gene>
    <name evidence="1" type="ORF">PhaeoP63_01747</name>
</gene>
<dbReference type="EMBL" id="CP010784">
    <property type="protein sequence ID" value="ATF05822.1"/>
    <property type="molecule type" value="Genomic_DNA"/>
</dbReference>